<keyword evidence="7" id="KW-1185">Reference proteome</keyword>
<dbReference type="RefSeq" id="WP_130601755.1">
    <property type="nucleotide sequence ID" value="NZ_CP036200.1"/>
</dbReference>
<evidence type="ECO:0000256" key="2">
    <source>
        <dbReference type="ARBA" id="ARBA00022741"/>
    </source>
</evidence>
<proteinExistence type="predicted"/>
<dbReference type="GO" id="GO:0035438">
    <property type="term" value="F:cyclic-di-GMP binding"/>
    <property type="evidence" value="ECO:0007669"/>
    <property type="project" value="InterPro"/>
</dbReference>
<keyword evidence="6" id="KW-0966">Cell projection</keyword>
<feature type="domain" description="Type III secretion system flagellar brake protein YcgR PilZN" evidence="5">
    <location>
        <begin position="22"/>
        <end position="111"/>
    </location>
</feature>
<dbReference type="OrthoDB" id="6262602at2"/>
<dbReference type="InterPro" id="IPR012349">
    <property type="entry name" value="Split_barrel_FMN-bd"/>
</dbReference>
<keyword evidence="1" id="KW-0973">c-di-GMP</keyword>
<dbReference type="EMBL" id="CP036200">
    <property type="protein sequence ID" value="QBF84041.1"/>
    <property type="molecule type" value="Genomic_DNA"/>
</dbReference>
<organism evidence="6 7">
    <name type="scientific">Shewanella maritima</name>
    <dbReference type="NCBI Taxonomy" id="2520507"/>
    <lineage>
        <taxon>Bacteria</taxon>
        <taxon>Pseudomonadati</taxon>
        <taxon>Pseudomonadota</taxon>
        <taxon>Gammaproteobacteria</taxon>
        <taxon>Alteromonadales</taxon>
        <taxon>Shewanellaceae</taxon>
        <taxon>Shewanella</taxon>
    </lineage>
</organism>
<accession>A0A411PKJ6</accession>
<gene>
    <name evidence="6" type="ORF">EXU30_16195</name>
</gene>
<dbReference type="Gene3D" id="2.30.110.10">
    <property type="entry name" value="Electron Transport, Fmn-binding Protein, Chain A"/>
    <property type="match status" value="1"/>
</dbReference>
<evidence type="ECO:0000313" key="6">
    <source>
        <dbReference type="EMBL" id="QBF84041.1"/>
    </source>
</evidence>
<dbReference type="AlphaFoldDB" id="A0A411PKJ6"/>
<name>A0A411PKJ6_9GAMM</name>
<dbReference type="KEGG" id="smai:EXU30_16195"/>
<dbReference type="Proteomes" id="UP000291106">
    <property type="component" value="Chromosome"/>
</dbReference>
<keyword evidence="6" id="KW-0282">Flagellum</keyword>
<evidence type="ECO:0000313" key="7">
    <source>
        <dbReference type="Proteomes" id="UP000291106"/>
    </source>
</evidence>
<sequence>MATKQLSIKQALAQENHFLKAGSAISIDIITPAGQKGRFKSTFIGFMPNEYLLIECPDMGKLGNFSQHVVKGMKIAVRGLVEGQKASIIGFMSLIEQTVTMPSRMIVLSFPKAVSIHNLRATKRVDTELKVTVNLGTRSWPAVMNDVSLTGCHLVMQDCTQKSIPEDSDISIAIGDESGEADEVDRDTVIAKVCNVKQDEQGFQLGCQFAVQQQQTIDKLIHIALLAEK</sequence>
<keyword evidence="3" id="KW-0975">Bacterial flagellum</keyword>
<dbReference type="Pfam" id="PF07238">
    <property type="entry name" value="PilZ"/>
    <property type="match status" value="1"/>
</dbReference>
<evidence type="ECO:0000259" key="4">
    <source>
        <dbReference type="Pfam" id="PF07238"/>
    </source>
</evidence>
<evidence type="ECO:0000256" key="1">
    <source>
        <dbReference type="ARBA" id="ARBA00022636"/>
    </source>
</evidence>
<keyword evidence="2" id="KW-0547">Nucleotide-binding</keyword>
<dbReference type="Gene3D" id="2.40.10.220">
    <property type="entry name" value="predicted glycosyltransferase like domains"/>
    <property type="match status" value="1"/>
</dbReference>
<dbReference type="Pfam" id="PF12945">
    <property type="entry name" value="PilZNR"/>
    <property type="match status" value="1"/>
</dbReference>
<evidence type="ECO:0000256" key="3">
    <source>
        <dbReference type="ARBA" id="ARBA00023143"/>
    </source>
</evidence>
<dbReference type="SUPFAM" id="SSF141371">
    <property type="entry name" value="PilZ domain-like"/>
    <property type="match status" value="2"/>
</dbReference>
<protein>
    <submittedName>
        <fullName evidence="6">Flagellar brake protein</fullName>
    </submittedName>
</protein>
<feature type="domain" description="PilZ" evidence="4">
    <location>
        <begin position="119"/>
        <end position="222"/>
    </location>
</feature>
<dbReference type="InterPro" id="IPR009875">
    <property type="entry name" value="PilZ_domain"/>
</dbReference>
<evidence type="ECO:0000259" key="5">
    <source>
        <dbReference type="Pfam" id="PF12945"/>
    </source>
</evidence>
<keyword evidence="6" id="KW-0969">Cilium</keyword>
<reference evidence="6 7" key="1">
    <citation type="submission" date="2019-02" db="EMBL/GenBank/DDBJ databases">
        <title>Shewanella sp. D4-2 isolated from Dokdo Island.</title>
        <authorList>
            <person name="Baek K."/>
        </authorList>
    </citation>
    <scope>NUCLEOTIDE SEQUENCE [LARGE SCALE GENOMIC DNA]</scope>
    <source>
        <strain evidence="6 7">D4-2</strain>
    </source>
</reference>
<dbReference type="InterPro" id="IPR009926">
    <property type="entry name" value="T3SS_YcgR_PilZN"/>
</dbReference>